<dbReference type="eggNOG" id="ENOG502THMQ">
    <property type="taxonomic scope" value="Eukaryota"/>
</dbReference>
<reference evidence="3 4" key="1">
    <citation type="journal article" date="2003" name="PLoS Biol.">
        <title>The genome sequence of Caenorhabditis briggsae: a platform for comparative genomics.</title>
        <authorList>
            <person name="Stein L.D."/>
            <person name="Bao Z."/>
            <person name="Blasiar D."/>
            <person name="Blumenthal T."/>
            <person name="Brent M.R."/>
            <person name="Chen N."/>
            <person name="Chinwalla A."/>
            <person name="Clarke L."/>
            <person name="Clee C."/>
            <person name="Coghlan A."/>
            <person name="Coulson A."/>
            <person name="D'Eustachio P."/>
            <person name="Fitch D.H."/>
            <person name="Fulton L.A."/>
            <person name="Fulton R.E."/>
            <person name="Griffiths-Jones S."/>
            <person name="Harris T.W."/>
            <person name="Hillier L.W."/>
            <person name="Kamath R."/>
            <person name="Kuwabara P.E."/>
            <person name="Mardis E.R."/>
            <person name="Marra M.A."/>
            <person name="Miner T.L."/>
            <person name="Minx P."/>
            <person name="Mullikin J.C."/>
            <person name="Plumb R.W."/>
            <person name="Rogers J."/>
            <person name="Schein J.E."/>
            <person name="Sohrmann M."/>
            <person name="Spieth J."/>
            <person name="Stajich J.E."/>
            <person name="Wei C."/>
            <person name="Willey D."/>
            <person name="Wilson R.K."/>
            <person name="Durbin R."/>
            <person name="Waterston R.H."/>
        </authorList>
    </citation>
    <scope>NUCLEOTIDE SEQUENCE [LARGE SCALE GENOMIC DNA]</scope>
    <source>
        <strain evidence="3 4">AF16</strain>
    </source>
</reference>
<feature type="domain" description="Methyltransferase FkbM" evidence="2">
    <location>
        <begin position="122"/>
        <end position="212"/>
    </location>
</feature>
<dbReference type="EMBL" id="HE600940">
    <property type="protein sequence ID" value="CAP31783.2"/>
    <property type="molecule type" value="Genomic_DNA"/>
</dbReference>
<dbReference type="PANTHER" id="PTHR22989:SF4">
    <property type="entry name" value="METHYLTRANSFERASE FKBM DOMAIN-CONTAINING PROTEIN"/>
    <property type="match status" value="1"/>
</dbReference>
<protein>
    <submittedName>
        <fullName evidence="3">Protein CBG12885</fullName>
    </submittedName>
</protein>
<dbReference type="InterPro" id="IPR006342">
    <property type="entry name" value="FkbM_mtfrase"/>
</dbReference>
<dbReference type="WormBase" id="CBG12885">
    <property type="protein sequence ID" value="CBP09186"/>
    <property type="gene ID" value="WBGene00033753"/>
</dbReference>
<evidence type="ECO:0000313" key="4">
    <source>
        <dbReference type="Proteomes" id="UP000008549"/>
    </source>
</evidence>
<organism evidence="3 4">
    <name type="scientific">Caenorhabditis briggsae</name>
    <dbReference type="NCBI Taxonomy" id="6238"/>
    <lineage>
        <taxon>Eukaryota</taxon>
        <taxon>Metazoa</taxon>
        <taxon>Ecdysozoa</taxon>
        <taxon>Nematoda</taxon>
        <taxon>Chromadorea</taxon>
        <taxon>Rhabditida</taxon>
        <taxon>Rhabditina</taxon>
        <taxon>Rhabditomorpha</taxon>
        <taxon>Rhabditoidea</taxon>
        <taxon>Rhabditidae</taxon>
        <taxon>Peloderinae</taxon>
        <taxon>Caenorhabditis</taxon>
    </lineage>
</organism>
<feature type="transmembrane region" description="Helical" evidence="1">
    <location>
        <begin position="7"/>
        <end position="25"/>
    </location>
</feature>
<name>A8XFT7_CAEBR</name>
<dbReference type="HOGENOM" id="CLU_054633_2_0_1"/>
<dbReference type="InParanoid" id="A8XFT7"/>
<dbReference type="CTD" id="8582331"/>
<keyword evidence="4" id="KW-1185">Reference proteome</keyword>
<keyword evidence="1" id="KW-0472">Membrane</keyword>
<proteinExistence type="predicted"/>
<dbReference type="PANTHER" id="PTHR22989">
    <property type="entry name" value="UNCHARACTERIZED DUF13 C.ELEGANS"/>
    <property type="match status" value="1"/>
</dbReference>
<gene>
    <name evidence="3 5" type="ORF">CBG12885</name>
    <name evidence="3" type="ORF">CBG_12885</name>
</gene>
<evidence type="ECO:0000313" key="5">
    <source>
        <dbReference type="WormBase" id="CBG12885"/>
    </source>
</evidence>
<dbReference type="RefSeq" id="XP_045094994.1">
    <property type="nucleotide sequence ID" value="XM_045241214.1"/>
</dbReference>
<dbReference type="Pfam" id="PF05050">
    <property type="entry name" value="Methyltransf_21"/>
    <property type="match status" value="1"/>
</dbReference>
<dbReference type="KEGG" id="cbr:CBG_12885"/>
<sequence>MSSSNRLLQFLAIFSVVFVCFKIYYKIHDTPKNGDSDDSDQDSWFLVSNKTEIFDNWRECVKLKLMGLEDPVEFWKQFVDSTRKCDEEAQISKLGVTELEEQKIVIFPKNEDENNHNIITLGVGQSTIGEESELIDQNVAHVDILYFLKDILNVQKIDNLWIDAEGAEYELFEIFDKNGVLDQNDIELCQVNMEIHISEEEEDNTNSEKQKIFMDFVKKIIAEKKYGIFKASENLHMKMYLFNFESEYCKNKF</sequence>
<dbReference type="AlphaFoldDB" id="A8XFT7"/>
<keyword evidence="1" id="KW-0812">Transmembrane</keyword>
<dbReference type="Proteomes" id="UP000008549">
    <property type="component" value="Unassembled WGS sequence"/>
</dbReference>
<evidence type="ECO:0000259" key="2">
    <source>
        <dbReference type="Pfam" id="PF05050"/>
    </source>
</evidence>
<evidence type="ECO:0000256" key="1">
    <source>
        <dbReference type="SAM" id="Phobius"/>
    </source>
</evidence>
<accession>A8XFT7</accession>
<dbReference type="OMA" id="NMEIHIS"/>
<dbReference type="GeneID" id="8582331"/>
<keyword evidence="1" id="KW-1133">Transmembrane helix</keyword>
<reference evidence="3 4" key="2">
    <citation type="journal article" date="2011" name="PLoS Genet.">
        <title>Caenorhabditis briggsae recombinant inbred line genotypes reveal inter-strain incompatibility and the evolution of recombination.</title>
        <authorList>
            <person name="Ross J.A."/>
            <person name="Koboldt D.C."/>
            <person name="Staisch J.E."/>
            <person name="Chamberlin H.M."/>
            <person name="Gupta B.P."/>
            <person name="Miller R.D."/>
            <person name="Baird S.E."/>
            <person name="Haag E.S."/>
        </authorList>
    </citation>
    <scope>NUCLEOTIDE SEQUENCE [LARGE SCALE GENOMIC DNA]</scope>
    <source>
        <strain evidence="3 4">AF16</strain>
    </source>
</reference>
<evidence type="ECO:0000313" key="3">
    <source>
        <dbReference type="EMBL" id="CAP31783.2"/>
    </source>
</evidence>